<keyword evidence="7" id="KW-1185">Reference proteome</keyword>
<evidence type="ECO:0000313" key="7">
    <source>
        <dbReference type="Proteomes" id="UP000092124"/>
    </source>
</evidence>
<dbReference type="PROSITE" id="PS01180">
    <property type="entry name" value="CUB"/>
    <property type="match status" value="1"/>
</dbReference>
<evidence type="ECO:0000256" key="4">
    <source>
        <dbReference type="PROSITE-ProRule" id="PRU00059"/>
    </source>
</evidence>
<dbReference type="OrthoDB" id="425190at2759"/>
<comment type="caution">
    <text evidence="6">The sequence shown here is derived from an EMBL/GenBank/DDBJ whole genome shotgun (WGS) entry which is preliminary data.</text>
</comment>
<evidence type="ECO:0000259" key="5">
    <source>
        <dbReference type="PROSITE" id="PS01180"/>
    </source>
</evidence>
<dbReference type="STRING" id="56216.A0A1A6HYY1"/>
<accession>A0A1A6HYY1</accession>
<evidence type="ECO:0000256" key="1">
    <source>
        <dbReference type="ARBA" id="ARBA00022737"/>
    </source>
</evidence>
<feature type="disulfide bond" evidence="4">
    <location>
        <begin position="59"/>
        <end position="76"/>
    </location>
</feature>
<dbReference type="InterPro" id="IPR000859">
    <property type="entry name" value="CUB_dom"/>
</dbReference>
<dbReference type="PANTHER" id="PTHR24251:SF41">
    <property type="entry name" value="DELETED IN MALIGNANT BRAIN TUMORS 1 PROTEIN-LIKE"/>
    <property type="match status" value="1"/>
</dbReference>
<feature type="domain" description="CUB" evidence="5">
    <location>
        <begin position="6"/>
        <end position="113"/>
    </location>
</feature>
<organism evidence="6 7">
    <name type="scientific">Neotoma lepida</name>
    <name type="common">Desert woodrat</name>
    <dbReference type="NCBI Taxonomy" id="56216"/>
    <lineage>
        <taxon>Eukaryota</taxon>
        <taxon>Metazoa</taxon>
        <taxon>Chordata</taxon>
        <taxon>Craniata</taxon>
        <taxon>Vertebrata</taxon>
        <taxon>Euteleostomi</taxon>
        <taxon>Mammalia</taxon>
        <taxon>Eutheria</taxon>
        <taxon>Euarchontoglires</taxon>
        <taxon>Glires</taxon>
        <taxon>Rodentia</taxon>
        <taxon>Myomorpha</taxon>
        <taxon>Muroidea</taxon>
        <taxon>Cricetidae</taxon>
        <taxon>Neotominae</taxon>
        <taxon>Neotoma</taxon>
    </lineage>
</organism>
<dbReference type="FunFam" id="2.60.120.290:FF:000019">
    <property type="entry name" value="Adhesion G-protein coupled receptor G6"/>
    <property type="match status" value="1"/>
</dbReference>
<dbReference type="AlphaFoldDB" id="A0A1A6HYY1"/>
<dbReference type="Proteomes" id="UP000092124">
    <property type="component" value="Unassembled WGS sequence"/>
</dbReference>
<comment type="caution">
    <text evidence="4">Lacks conserved residue(s) required for the propagation of feature annotation.</text>
</comment>
<reference evidence="6 7" key="1">
    <citation type="submission" date="2016-06" db="EMBL/GenBank/DDBJ databases">
        <title>The Draft Genome Sequence and Annotation of the Desert Woodrat Neotoma lepida.</title>
        <authorList>
            <person name="Campbell M."/>
            <person name="Oakeson K.F."/>
            <person name="Yandell M."/>
            <person name="Halpert J.R."/>
            <person name="Dearing D."/>
        </authorList>
    </citation>
    <scope>NUCLEOTIDE SEQUENCE [LARGE SCALE GENOMIC DNA]</scope>
    <source>
        <strain evidence="6">417</strain>
        <tissue evidence="6">Liver</tissue>
    </source>
</reference>
<keyword evidence="3" id="KW-0325">Glycoprotein</keyword>
<evidence type="ECO:0000256" key="3">
    <source>
        <dbReference type="ARBA" id="ARBA00023180"/>
    </source>
</evidence>
<keyword evidence="2 4" id="KW-1015">Disulfide bond</keyword>
<protein>
    <recommendedName>
        <fullName evidence="5">CUB domain-containing protein</fullName>
    </recommendedName>
</protein>
<dbReference type="SMART" id="SM00042">
    <property type="entry name" value="CUB"/>
    <property type="match status" value="1"/>
</dbReference>
<evidence type="ECO:0000313" key="6">
    <source>
        <dbReference type="EMBL" id="OBS83446.1"/>
    </source>
</evidence>
<feature type="non-terminal residue" evidence="6">
    <location>
        <position position="1"/>
    </location>
</feature>
<dbReference type="Gene3D" id="2.60.120.290">
    <property type="entry name" value="Spermadhesin, CUB domain"/>
    <property type="match status" value="1"/>
</dbReference>
<gene>
    <name evidence="6" type="ORF">A6R68_22564</name>
</gene>
<sequence length="113" mass="12480">WGCGNCRTVLSNPSGTFTSPCYPNDYPNTQSCSWTLRAPTGYIIQITFNDFDIEEAPNCIYDSLSLDNGESQTKFCGATAKGLSFNSTVNEMHVSFSSDFSIQKKGFNASYIR</sequence>
<dbReference type="InterPro" id="IPR035914">
    <property type="entry name" value="Sperma_CUB_dom_sf"/>
</dbReference>
<dbReference type="PANTHER" id="PTHR24251">
    <property type="entry name" value="OVOCHYMASE-RELATED"/>
    <property type="match status" value="1"/>
</dbReference>
<keyword evidence="1" id="KW-0677">Repeat</keyword>
<name>A0A1A6HYY1_NEOLE</name>
<dbReference type="SUPFAM" id="SSF49854">
    <property type="entry name" value="Spermadhesin, CUB domain"/>
    <property type="match status" value="1"/>
</dbReference>
<feature type="non-terminal residue" evidence="6">
    <location>
        <position position="113"/>
    </location>
</feature>
<dbReference type="CDD" id="cd00041">
    <property type="entry name" value="CUB"/>
    <property type="match status" value="1"/>
</dbReference>
<proteinExistence type="predicted"/>
<evidence type="ECO:0000256" key="2">
    <source>
        <dbReference type="ARBA" id="ARBA00023157"/>
    </source>
</evidence>
<dbReference type="Pfam" id="PF00431">
    <property type="entry name" value="CUB"/>
    <property type="match status" value="1"/>
</dbReference>
<dbReference type="EMBL" id="LZPO01006511">
    <property type="protein sequence ID" value="OBS83446.1"/>
    <property type="molecule type" value="Genomic_DNA"/>
</dbReference>